<protein>
    <submittedName>
        <fullName evidence="1">Uncharacterized protein</fullName>
    </submittedName>
</protein>
<sequence>MGNQPGVARMDTSDPDGTPSASRRKSGEASREQRTPVGGGPLASIEHQGNLPEARAVLSEINNCVYCEPISEVTTEASGVHEDVKMNRTLTPRSLSALHTGGPSCVPEEGSAELTFAVDKTPPISLQVGERDNVEHALQEQGTLDIVSDTQIGAFRPEKQSTSNSFLGDDTNKSELDLTYTTAKGSPLGATHFFDISSHDTSIAASVEGHEVNAPAASALNESHQQQDSFEALPDNTLELPSVLSESSSRDVTCVPANDTLLLLESDNALSNAAGLLSPGVTNEPLEPFELYDQNVNLLEPADSQKLPDAPVLQDTNFLLCFDNFSPSSASPRSKELLQTFDAGNSSRESTSTPGQDEALTICVTDSNDNVVTTKGDASSAGIGVIPKSSGTAAVGSGDQVVAHVQHFSDEDKTEGTLPVDSEAGPEVAQFSEEEFKTAADYFKEDLEFLHKVGSSQRLGRTSLGRCSLYLNFDPLERRRSEGANEDLKCKQRASLLPVTGNNSELIELSPSNSEDLLSFSTPTKDSLSATKIPAAVEEEQMFSEKEMSQALKYQELMFQERLLKKDQDCVRQLESVRQEMESYRGKLDESHKFCQMQEKALQCLQK</sequence>
<comment type="caution">
    <text evidence="1">The sequence shown here is derived from an EMBL/GenBank/DDBJ whole genome shotgun (WGS) entry which is preliminary data.</text>
</comment>
<dbReference type="EMBL" id="CM023470">
    <property type="protein sequence ID" value="KAH7977290.1"/>
    <property type="molecule type" value="Genomic_DNA"/>
</dbReference>
<organism evidence="1 2">
    <name type="scientific">Dermacentor silvarum</name>
    <name type="common">Tick</name>
    <dbReference type="NCBI Taxonomy" id="543639"/>
    <lineage>
        <taxon>Eukaryota</taxon>
        <taxon>Metazoa</taxon>
        <taxon>Ecdysozoa</taxon>
        <taxon>Arthropoda</taxon>
        <taxon>Chelicerata</taxon>
        <taxon>Arachnida</taxon>
        <taxon>Acari</taxon>
        <taxon>Parasitiformes</taxon>
        <taxon>Ixodida</taxon>
        <taxon>Ixodoidea</taxon>
        <taxon>Ixodidae</taxon>
        <taxon>Rhipicephalinae</taxon>
        <taxon>Dermacentor</taxon>
    </lineage>
</organism>
<keyword evidence="2" id="KW-1185">Reference proteome</keyword>
<name>A0ACB8DS88_DERSI</name>
<reference evidence="1" key="1">
    <citation type="submission" date="2020-05" db="EMBL/GenBank/DDBJ databases">
        <title>Large-scale comparative analyses of tick genomes elucidate their genetic diversity and vector capacities.</title>
        <authorList>
            <person name="Jia N."/>
            <person name="Wang J."/>
            <person name="Shi W."/>
            <person name="Du L."/>
            <person name="Sun Y."/>
            <person name="Zhan W."/>
            <person name="Jiang J."/>
            <person name="Wang Q."/>
            <person name="Zhang B."/>
            <person name="Ji P."/>
            <person name="Sakyi L.B."/>
            <person name="Cui X."/>
            <person name="Yuan T."/>
            <person name="Jiang B."/>
            <person name="Yang W."/>
            <person name="Lam T.T.-Y."/>
            <person name="Chang Q."/>
            <person name="Ding S."/>
            <person name="Wang X."/>
            <person name="Zhu J."/>
            <person name="Ruan X."/>
            <person name="Zhao L."/>
            <person name="Wei J."/>
            <person name="Que T."/>
            <person name="Du C."/>
            <person name="Cheng J."/>
            <person name="Dai P."/>
            <person name="Han X."/>
            <person name="Huang E."/>
            <person name="Gao Y."/>
            <person name="Liu J."/>
            <person name="Shao H."/>
            <person name="Ye R."/>
            <person name="Li L."/>
            <person name="Wei W."/>
            <person name="Wang X."/>
            <person name="Wang C."/>
            <person name="Yang T."/>
            <person name="Huo Q."/>
            <person name="Li W."/>
            <person name="Guo W."/>
            <person name="Chen H."/>
            <person name="Zhou L."/>
            <person name="Ni X."/>
            <person name="Tian J."/>
            <person name="Zhou Y."/>
            <person name="Sheng Y."/>
            <person name="Liu T."/>
            <person name="Pan Y."/>
            <person name="Xia L."/>
            <person name="Li J."/>
            <person name="Zhao F."/>
            <person name="Cao W."/>
        </authorList>
    </citation>
    <scope>NUCLEOTIDE SEQUENCE</scope>
    <source>
        <strain evidence="1">Dsil-2018</strain>
    </source>
</reference>
<gene>
    <name evidence="1" type="ORF">HPB49_000303</name>
</gene>
<evidence type="ECO:0000313" key="1">
    <source>
        <dbReference type="EMBL" id="KAH7977290.1"/>
    </source>
</evidence>
<evidence type="ECO:0000313" key="2">
    <source>
        <dbReference type="Proteomes" id="UP000821865"/>
    </source>
</evidence>
<dbReference type="Proteomes" id="UP000821865">
    <property type="component" value="Chromosome 1"/>
</dbReference>
<accession>A0ACB8DS88</accession>
<proteinExistence type="predicted"/>